<proteinExistence type="inferred from homology"/>
<dbReference type="RefSeq" id="WP_012244943.1">
    <property type="nucleotide sequence ID" value="NC_010168.1"/>
</dbReference>
<reference evidence="7" key="1">
    <citation type="journal article" date="2008" name="J. Bacteriol.">
        <title>Genome sequence of the fish pathogen Renibacterium salmoninarum suggests reductive evolution away from an environmental Arthrobacter ancestor.</title>
        <authorList>
            <person name="Wiens G.D."/>
            <person name="Rockey D.D."/>
            <person name="Wu Z."/>
            <person name="Chang J."/>
            <person name="Levy R."/>
            <person name="Crane S."/>
            <person name="Chen D.S."/>
            <person name="Capri G.R."/>
            <person name="Burnett J.R."/>
            <person name="Sudheesh P.S."/>
            <person name="Schipma M.J."/>
            <person name="Burd H."/>
            <person name="Bhattacharyya A."/>
            <person name="Rhodes L.D."/>
            <person name="Kaul R."/>
            <person name="Strom M.S."/>
        </authorList>
    </citation>
    <scope>NUCLEOTIDE SEQUENCE [LARGE SCALE GENOMIC DNA]</scope>
    <source>
        <strain evidence="7">ATCC 33209 / DSM 20767 / JCM 11484 / NBRC 15589 / NCIMB 2235</strain>
    </source>
</reference>
<dbReference type="PANTHER" id="PTHR42988">
    <property type="entry name" value="PHOSPHOHYDROLASE"/>
    <property type="match status" value="1"/>
</dbReference>
<evidence type="ECO:0000256" key="2">
    <source>
        <dbReference type="ARBA" id="ARBA00022801"/>
    </source>
</evidence>
<evidence type="ECO:0000313" key="7">
    <source>
        <dbReference type="Proteomes" id="UP000002007"/>
    </source>
</evidence>
<feature type="domain" description="Calcineurin-like phosphoesterase" evidence="5">
    <location>
        <begin position="11"/>
        <end position="212"/>
    </location>
</feature>
<dbReference type="KEGG" id="rsa:RSal33209_1528"/>
<dbReference type="InterPro" id="IPR004843">
    <property type="entry name" value="Calcineurin-like_PHP"/>
</dbReference>
<protein>
    <submittedName>
        <fullName evidence="6">Putative 3',5'-cyclic-nucleotide phosphodiesterase</fullName>
        <ecNumber evidence="6">3.1.4.17</ecNumber>
    </submittedName>
</protein>
<comment type="similarity">
    <text evidence="4">Belongs to the cyclic nucleotide phosphodiesterase class-III family.</text>
</comment>
<dbReference type="Gene3D" id="3.60.21.10">
    <property type="match status" value="1"/>
</dbReference>
<keyword evidence="7" id="KW-1185">Reference proteome</keyword>
<sequence>MSTSNSYETLSILHLSDTHVLAKGLHSNVVDTRQNLLEALRALVPVEELDLVVVSGDVSDDGTAESYRMVQELVENFASHRGARAIYTMGNHDGRPGFWEVLGNGHPDSPAEQDGGQLPVYGSSVLGGFRIISLDTSVPGRTHGYLDRGQLDWLTEELGSASEAGTVLVLHHPPVEPVTPLHDGIELQNPEDLLEVLHGSDVRLILSGHYHHGLVDSVLLGDQLIPVLVAPGIVNVNDVLASEGHERALRSSGAQLHTLFASAPTAAAARVRSLPLNLGVVEELFDLGPEELAEISARISARPDEGSDG</sequence>
<dbReference type="EC" id="3.1.4.17" evidence="6"/>
<evidence type="ECO:0000256" key="3">
    <source>
        <dbReference type="ARBA" id="ARBA00023004"/>
    </source>
</evidence>
<evidence type="ECO:0000259" key="5">
    <source>
        <dbReference type="Pfam" id="PF00149"/>
    </source>
</evidence>
<dbReference type="Pfam" id="PF00149">
    <property type="entry name" value="Metallophos"/>
    <property type="match status" value="1"/>
</dbReference>
<gene>
    <name evidence="6" type="ordered locus">RSal33209_1528</name>
</gene>
<evidence type="ECO:0000256" key="4">
    <source>
        <dbReference type="ARBA" id="ARBA00025742"/>
    </source>
</evidence>
<keyword evidence="3" id="KW-0408">Iron</keyword>
<dbReference type="STRING" id="288705.RSal33209_1528"/>
<dbReference type="SUPFAM" id="SSF56300">
    <property type="entry name" value="Metallo-dependent phosphatases"/>
    <property type="match status" value="1"/>
</dbReference>
<dbReference type="PANTHER" id="PTHR42988:SF2">
    <property type="entry name" value="CYCLIC NUCLEOTIDE PHOSPHODIESTERASE CBUA0032-RELATED"/>
    <property type="match status" value="1"/>
</dbReference>
<dbReference type="GO" id="GO:0004114">
    <property type="term" value="F:3',5'-cyclic-nucleotide phosphodiesterase activity"/>
    <property type="evidence" value="ECO:0007669"/>
    <property type="project" value="UniProtKB-EC"/>
</dbReference>
<dbReference type="InterPro" id="IPR050884">
    <property type="entry name" value="CNP_phosphodiesterase-III"/>
</dbReference>
<dbReference type="Proteomes" id="UP000002007">
    <property type="component" value="Chromosome"/>
</dbReference>
<keyword evidence="1" id="KW-0479">Metal-binding</keyword>
<keyword evidence="2 6" id="KW-0378">Hydrolase</keyword>
<dbReference type="AlphaFoldDB" id="A9WNR5"/>
<dbReference type="GO" id="GO:0046872">
    <property type="term" value="F:metal ion binding"/>
    <property type="evidence" value="ECO:0007669"/>
    <property type="project" value="UniProtKB-KW"/>
</dbReference>
<evidence type="ECO:0000256" key="1">
    <source>
        <dbReference type="ARBA" id="ARBA00022723"/>
    </source>
</evidence>
<accession>A9WNR5</accession>
<name>A9WNR5_RENSM</name>
<dbReference type="EMBL" id="CP000910">
    <property type="protein sequence ID" value="ABY23264.1"/>
    <property type="molecule type" value="Genomic_DNA"/>
</dbReference>
<organism evidence="6 7">
    <name type="scientific">Renibacterium salmoninarum (strain ATCC 33209 / DSM 20767 / JCM 11484 / NBRC 15589 / NCIMB 2235)</name>
    <dbReference type="NCBI Taxonomy" id="288705"/>
    <lineage>
        <taxon>Bacteria</taxon>
        <taxon>Bacillati</taxon>
        <taxon>Actinomycetota</taxon>
        <taxon>Actinomycetes</taxon>
        <taxon>Micrococcales</taxon>
        <taxon>Micrococcaceae</taxon>
        <taxon>Renibacterium</taxon>
    </lineage>
</organism>
<evidence type="ECO:0000313" key="6">
    <source>
        <dbReference type="EMBL" id="ABY23264.1"/>
    </source>
</evidence>
<dbReference type="HOGENOM" id="CLU_070320_1_0_11"/>
<dbReference type="eggNOG" id="COG1409">
    <property type="taxonomic scope" value="Bacteria"/>
</dbReference>
<dbReference type="InterPro" id="IPR029052">
    <property type="entry name" value="Metallo-depent_PP-like"/>
</dbReference>